<protein>
    <recommendedName>
        <fullName evidence="7">OmpR/PhoB-type domain-containing protein</fullName>
    </recommendedName>
</protein>
<name>A0A5P2UKE1_9ACTN</name>
<comment type="similarity">
    <text evidence="1">Belongs to the AfsR/DnrI/RedD regulatory family.</text>
</comment>
<keyword evidence="3" id="KW-0805">Transcription regulation</keyword>
<sequence>MDIDVLGGLRVTENGVPIVAPTPETRLVLAVLAAHANQVVPVSVLADELTGRVPAEHARAVVHSAVRVLREQLAAALHAGPRAVRTADTVLPSVPGGYLFDTGGGRCDLDEFEREAGAGYRAMARGDFEAAARRLRGALDLWTGPAFAGVDAGPRLGERIAALEDSRLAVLGQWVEAGLSLGRHRELHAELSGLLARHTGREQPDEPYLAALRRSGRRVGSLRTLHATAATLDADSGRGASVALRALRRTVLLGAPGARFA</sequence>
<gene>
    <name evidence="9" type="ORF">CP968_15810</name>
    <name evidence="8" type="ORF">GCM10010371_50980</name>
</gene>
<dbReference type="AlphaFoldDB" id="A0A5P2UKE1"/>
<dbReference type="SUPFAM" id="SSF48452">
    <property type="entry name" value="TPR-like"/>
    <property type="match status" value="1"/>
</dbReference>
<keyword evidence="10" id="KW-1185">Reference proteome</keyword>
<reference evidence="8" key="1">
    <citation type="journal article" date="2014" name="Int. J. Syst. Evol. Microbiol.">
        <title>Complete genome sequence of Corynebacterium casei LMG S-19264T (=DSM 44701T), isolated from a smear-ripened cheese.</title>
        <authorList>
            <consortium name="US DOE Joint Genome Institute (JGI-PGF)"/>
            <person name="Walter F."/>
            <person name="Albersmeier A."/>
            <person name="Kalinowski J."/>
            <person name="Ruckert C."/>
        </authorList>
    </citation>
    <scope>NUCLEOTIDE SEQUENCE</scope>
    <source>
        <strain evidence="8">JCM 4834</strain>
    </source>
</reference>
<dbReference type="KEGG" id="ssub:CP968_15810"/>
<dbReference type="Proteomes" id="UP000634660">
    <property type="component" value="Unassembled WGS sequence"/>
</dbReference>
<dbReference type="PANTHER" id="PTHR35807">
    <property type="entry name" value="TRANSCRIPTIONAL REGULATOR REDD-RELATED"/>
    <property type="match status" value="1"/>
</dbReference>
<evidence type="ECO:0000313" key="9">
    <source>
        <dbReference type="EMBL" id="QEU79598.1"/>
    </source>
</evidence>
<organism evidence="9 10">
    <name type="scientific">Streptomyces subrutilus</name>
    <dbReference type="NCBI Taxonomy" id="36818"/>
    <lineage>
        <taxon>Bacteria</taxon>
        <taxon>Bacillati</taxon>
        <taxon>Actinomycetota</taxon>
        <taxon>Actinomycetes</taxon>
        <taxon>Kitasatosporales</taxon>
        <taxon>Streptomycetaceae</taxon>
        <taxon>Streptomyces</taxon>
    </lineage>
</organism>
<keyword evidence="5" id="KW-0804">Transcription</keyword>
<evidence type="ECO:0000256" key="6">
    <source>
        <dbReference type="PROSITE-ProRule" id="PRU01091"/>
    </source>
</evidence>
<dbReference type="Gene3D" id="1.25.40.10">
    <property type="entry name" value="Tetratricopeptide repeat domain"/>
    <property type="match status" value="1"/>
</dbReference>
<evidence type="ECO:0000313" key="8">
    <source>
        <dbReference type="EMBL" id="GGZ84889.1"/>
    </source>
</evidence>
<dbReference type="CDD" id="cd15831">
    <property type="entry name" value="BTAD"/>
    <property type="match status" value="1"/>
</dbReference>
<feature type="domain" description="OmpR/PhoB-type" evidence="7">
    <location>
        <begin position="1"/>
        <end position="102"/>
    </location>
</feature>
<dbReference type="EMBL" id="BMVX01000022">
    <property type="protein sequence ID" value="GGZ84889.1"/>
    <property type="molecule type" value="Genomic_DNA"/>
</dbReference>
<evidence type="ECO:0000256" key="5">
    <source>
        <dbReference type="ARBA" id="ARBA00023163"/>
    </source>
</evidence>
<dbReference type="EMBL" id="CP023701">
    <property type="protein sequence ID" value="QEU79598.1"/>
    <property type="molecule type" value="Genomic_DNA"/>
</dbReference>
<dbReference type="InterPro" id="IPR001867">
    <property type="entry name" value="OmpR/PhoB-type_DNA-bd"/>
</dbReference>
<dbReference type="SMART" id="SM01043">
    <property type="entry name" value="BTAD"/>
    <property type="match status" value="1"/>
</dbReference>
<reference evidence="9 10" key="2">
    <citation type="submission" date="2017-09" db="EMBL/GenBank/DDBJ databases">
        <authorList>
            <person name="Lee N."/>
            <person name="Cho B.-K."/>
        </authorList>
    </citation>
    <scope>NUCLEOTIDE SEQUENCE [LARGE SCALE GENOMIC DNA]</scope>
    <source>
        <strain evidence="9 10">ATCC 27467</strain>
    </source>
</reference>
<feature type="DNA-binding region" description="OmpR/PhoB-type" evidence="6">
    <location>
        <begin position="1"/>
        <end position="102"/>
    </location>
</feature>
<evidence type="ECO:0000256" key="4">
    <source>
        <dbReference type="ARBA" id="ARBA00023125"/>
    </source>
</evidence>
<dbReference type="InterPro" id="IPR051677">
    <property type="entry name" value="AfsR-DnrI-RedD_regulator"/>
</dbReference>
<reference evidence="8" key="3">
    <citation type="submission" date="2020-09" db="EMBL/GenBank/DDBJ databases">
        <authorList>
            <person name="Sun Q."/>
            <person name="Ohkuma M."/>
        </authorList>
    </citation>
    <scope>NUCLEOTIDE SEQUENCE</scope>
    <source>
        <strain evidence="8">JCM 4834</strain>
    </source>
</reference>
<dbReference type="InterPro" id="IPR036388">
    <property type="entry name" value="WH-like_DNA-bd_sf"/>
</dbReference>
<dbReference type="InterPro" id="IPR016032">
    <property type="entry name" value="Sig_transdc_resp-reg_C-effctor"/>
</dbReference>
<dbReference type="SUPFAM" id="SSF46894">
    <property type="entry name" value="C-terminal effector domain of the bipartite response regulators"/>
    <property type="match status" value="1"/>
</dbReference>
<dbReference type="OrthoDB" id="4336084at2"/>
<evidence type="ECO:0000259" key="7">
    <source>
        <dbReference type="PROSITE" id="PS51755"/>
    </source>
</evidence>
<dbReference type="InterPro" id="IPR005158">
    <property type="entry name" value="BTAD"/>
</dbReference>
<dbReference type="Pfam" id="PF03704">
    <property type="entry name" value="BTAD"/>
    <property type="match status" value="1"/>
</dbReference>
<keyword evidence="2" id="KW-0902">Two-component regulatory system</keyword>
<dbReference type="PANTHER" id="PTHR35807:SF1">
    <property type="entry name" value="TRANSCRIPTIONAL REGULATOR REDD"/>
    <property type="match status" value="1"/>
</dbReference>
<dbReference type="RefSeq" id="WP_150518616.1">
    <property type="nucleotide sequence ID" value="NZ_BMVX01000022.1"/>
</dbReference>
<dbReference type="PROSITE" id="PS51755">
    <property type="entry name" value="OMPR_PHOB"/>
    <property type="match status" value="1"/>
</dbReference>
<dbReference type="Gene3D" id="1.10.10.10">
    <property type="entry name" value="Winged helix-like DNA-binding domain superfamily/Winged helix DNA-binding domain"/>
    <property type="match status" value="1"/>
</dbReference>
<accession>A0A5P2UKE1</accession>
<evidence type="ECO:0000256" key="1">
    <source>
        <dbReference type="ARBA" id="ARBA00005820"/>
    </source>
</evidence>
<dbReference type="GO" id="GO:0000160">
    <property type="term" value="P:phosphorelay signal transduction system"/>
    <property type="evidence" value="ECO:0007669"/>
    <property type="project" value="UniProtKB-KW"/>
</dbReference>
<proteinExistence type="inferred from homology"/>
<dbReference type="GO" id="GO:0003677">
    <property type="term" value="F:DNA binding"/>
    <property type="evidence" value="ECO:0007669"/>
    <property type="project" value="UniProtKB-UniRule"/>
</dbReference>
<evidence type="ECO:0000256" key="3">
    <source>
        <dbReference type="ARBA" id="ARBA00023015"/>
    </source>
</evidence>
<dbReference type="Proteomes" id="UP000326831">
    <property type="component" value="Chromosome"/>
</dbReference>
<dbReference type="GO" id="GO:0006355">
    <property type="term" value="P:regulation of DNA-templated transcription"/>
    <property type="evidence" value="ECO:0007669"/>
    <property type="project" value="InterPro"/>
</dbReference>
<evidence type="ECO:0000256" key="2">
    <source>
        <dbReference type="ARBA" id="ARBA00023012"/>
    </source>
</evidence>
<dbReference type="InterPro" id="IPR011990">
    <property type="entry name" value="TPR-like_helical_dom_sf"/>
</dbReference>
<evidence type="ECO:0000313" key="10">
    <source>
        <dbReference type="Proteomes" id="UP000326831"/>
    </source>
</evidence>
<keyword evidence="4 6" id="KW-0238">DNA-binding</keyword>